<dbReference type="Gene3D" id="3.30.70.1070">
    <property type="entry name" value="Sporulation related repeat"/>
    <property type="match status" value="1"/>
</dbReference>
<name>A0A1I0NWA9_9BACT</name>
<dbReference type="SUPFAM" id="SSF110997">
    <property type="entry name" value="Sporulation related repeat"/>
    <property type="match status" value="1"/>
</dbReference>
<evidence type="ECO:0000256" key="2">
    <source>
        <dbReference type="SAM" id="SignalP"/>
    </source>
</evidence>
<evidence type="ECO:0000313" key="4">
    <source>
        <dbReference type="EMBL" id="SEW06076.1"/>
    </source>
</evidence>
<protein>
    <submittedName>
        <fullName evidence="4">Sporulation related domain-containing protein</fullName>
    </submittedName>
</protein>
<feature type="compositionally biased region" description="Polar residues" evidence="1">
    <location>
        <begin position="69"/>
        <end position="87"/>
    </location>
</feature>
<keyword evidence="2" id="KW-0732">Signal</keyword>
<evidence type="ECO:0000313" key="5">
    <source>
        <dbReference type="Proteomes" id="UP000199373"/>
    </source>
</evidence>
<feature type="signal peptide" evidence="2">
    <location>
        <begin position="1"/>
        <end position="33"/>
    </location>
</feature>
<feature type="domain" description="SPOR" evidence="3">
    <location>
        <begin position="130"/>
        <end position="203"/>
    </location>
</feature>
<keyword evidence="5" id="KW-1185">Reference proteome</keyword>
<dbReference type="RefSeq" id="WP_091915580.1">
    <property type="nucleotide sequence ID" value="NZ_FOIQ01000003.1"/>
</dbReference>
<dbReference type="AlphaFoldDB" id="A0A1I0NWA9"/>
<sequence length="213" mass="23882">MKLTICNKLVIVNIKVTVLLALFTFHCSLFTSAQTFTQRVQQEKKGEGKVTITQDKSIEELVNGPKTVSAEQKATPKQTGKSDITATNHKEQEKKTEKLSPESAQGSIAIPDTTIDNRKKVMKGGYKINGYRVQVFAGGNSRNDRIKAEKTGNEIKALYPGVPVYVHFYSPRWICRMGNYRTYEEADEVLRSVKKMGYDSAIIVKGKITVQYP</sequence>
<dbReference type="GO" id="GO:0042834">
    <property type="term" value="F:peptidoglycan binding"/>
    <property type="evidence" value="ECO:0007669"/>
    <property type="project" value="InterPro"/>
</dbReference>
<reference evidence="4 5" key="1">
    <citation type="submission" date="2016-10" db="EMBL/GenBank/DDBJ databases">
        <authorList>
            <person name="de Groot N.N."/>
        </authorList>
    </citation>
    <scope>NUCLEOTIDE SEQUENCE [LARGE SCALE GENOMIC DNA]</scope>
    <source>
        <strain evidence="4 5">TC2-24</strain>
    </source>
</reference>
<organism evidence="4 5">
    <name type="scientific">Prevotella aff. ruminicola Tc2-24</name>
    <dbReference type="NCBI Taxonomy" id="81582"/>
    <lineage>
        <taxon>Bacteria</taxon>
        <taxon>Pseudomonadati</taxon>
        <taxon>Bacteroidota</taxon>
        <taxon>Bacteroidia</taxon>
        <taxon>Bacteroidales</taxon>
        <taxon>Prevotellaceae</taxon>
        <taxon>Prevotella</taxon>
    </lineage>
</organism>
<feature type="region of interest" description="Disordered" evidence="1">
    <location>
        <begin position="65"/>
        <end position="109"/>
    </location>
</feature>
<dbReference type="InterPro" id="IPR007730">
    <property type="entry name" value="SPOR-like_dom"/>
</dbReference>
<feature type="chain" id="PRO_5011634963" evidence="2">
    <location>
        <begin position="34"/>
        <end position="213"/>
    </location>
</feature>
<evidence type="ECO:0000259" key="3">
    <source>
        <dbReference type="Pfam" id="PF05036"/>
    </source>
</evidence>
<dbReference type="Pfam" id="PF05036">
    <property type="entry name" value="SPOR"/>
    <property type="match status" value="1"/>
</dbReference>
<feature type="compositionally biased region" description="Basic and acidic residues" evidence="1">
    <location>
        <begin position="88"/>
        <end position="100"/>
    </location>
</feature>
<gene>
    <name evidence="4" type="ORF">SAMN04487850_1401</name>
</gene>
<dbReference type="EMBL" id="FOIQ01000003">
    <property type="protein sequence ID" value="SEW06076.1"/>
    <property type="molecule type" value="Genomic_DNA"/>
</dbReference>
<accession>A0A1I0NWA9</accession>
<proteinExistence type="predicted"/>
<dbReference type="Proteomes" id="UP000199373">
    <property type="component" value="Unassembled WGS sequence"/>
</dbReference>
<dbReference type="InterPro" id="IPR036680">
    <property type="entry name" value="SPOR-like_sf"/>
</dbReference>
<evidence type="ECO:0000256" key="1">
    <source>
        <dbReference type="SAM" id="MobiDB-lite"/>
    </source>
</evidence>